<keyword evidence="1" id="KW-0812">Transmembrane</keyword>
<name>A0A1M5HVV9_9BRAD</name>
<protein>
    <submittedName>
        <fullName evidence="3">Flp pilus assembly protein TadG</fullName>
    </submittedName>
</protein>
<reference evidence="3 4" key="1">
    <citation type="submission" date="2016-11" db="EMBL/GenBank/DDBJ databases">
        <authorList>
            <person name="Jaros S."/>
            <person name="Januszkiewicz K."/>
            <person name="Wedrychowicz H."/>
        </authorList>
    </citation>
    <scope>NUCLEOTIDE SEQUENCE [LARGE SCALE GENOMIC DNA]</scope>
    <source>
        <strain evidence="3 4">GAS242</strain>
    </source>
</reference>
<feature type="domain" description="TadE-like" evidence="2">
    <location>
        <begin position="25"/>
        <end position="63"/>
    </location>
</feature>
<evidence type="ECO:0000313" key="3">
    <source>
        <dbReference type="EMBL" id="SHG20067.1"/>
    </source>
</evidence>
<dbReference type="AlphaFoldDB" id="A0A1M5HVV9"/>
<organism evidence="3 4">
    <name type="scientific">Bradyrhizobium erythrophlei</name>
    <dbReference type="NCBI Taxonomy" id="1437360"/>
    <lineage>
        <taxon>Bacteria</taxon>
        <taxon>Pseudomonadati</taxon>
        <taxon>Pseudomonadota</taxon>
        <taxon>Alphaproteobacteria</taxon>
        <taxon>Hyphomicrobiales</taxon>
        <taxon>Nitrobacteraceae</taxon>
        <taxon>Bradyrhizobium</taxon>
    </lineage>
</organism>
<feature type="transmembrane region" description="Helical" evidence="1">
    <location>
        <begin position="31"/>
        <end position="54"/>
    </location>
</feature>
<evidence type="ECO:0000259" key="2">
    <source>
        <dbReference type="Pfam" id="PF07811"/>
    </source>
</evidence>
<dbReference type="Proteomes" id="UP000190675">
    <property type="component" value="Chromosome I"/>
</dbReference>
<proteinExistence type="predicted"/>
<dbReference type="EMBL" id="LT670818">
    <property type="protein sequence ID" value="SHG20067.1"/>
    <property type="molecule type" value="Genomic_DNA"/>
</dbReference>
<keyword evidence="1" id="KW-0472">Membrane</keyword>
<accession>A0A1M5HVV9</accession>
<gene>
    <name evidence="3" type="ORF">SAMN05444169_1086</name>
</gene>
<evidence type="ECO:0000313" key="4">
    <source>
        <dbReference type="Proteomes" id="UP000190675"/>
    </source>
</evidence>
<dbReference type="Pfam" id="PF07811">
    <property type="entry name" value="TadE"/>
    <property type="match status" value="1"/>
</dbReference>
<dbReference type="InterPro" id="IPR012495">
    <property type="entry name" value="TadE-like_dom"/>
</dbReference>
<dbReference type="OrthoDB" id="7189296at2"/>
<keyword evidence="1" id="KW-1133">Transmembrane helix</keyword>
<evidence type="ECO:0000256" key="1">
    <source>
        <dbReference type="SAM" id="Phobius"/>
    </source>
</evidence>
<sequence>MVTPMQKIAHRTGRLLCGLLHDCRGIAATEFAVIVPVMLLMFFGTIEFSSGVAVDRKMTLVARLLSDLTSQSLSVSDADITNFTITAKAELYPYDPTPLNLTITELWIDPATSNAYVQWSEPLGPGRRTPGTVVAIPSTIIAKDTAGNVVAGQYLIFSETSYLYKPTVGYVMAKAGINLKDNAYTRPRQSSCVIYPTPTSGVWPACPH</sequence>